<name>A0A7S9QCG2_9RHOB</name>
<dbReference type="PROSITE" id="PS51257">
    <property type="entry name" value="PROKAR_LIPOPROTEIN"/>
    <property type="match status" value="1"/>
</dbReference>
<reference evidence="2 3" key="1">
    <citation type="submission" date="2020-11" db="EMBL/GenBank/DDBJ databases">
        <title>Description of Pontivivens ytuae sp. nov. isolated from deep sea sediment of Mariana Trench.</title>
        <authorList>
            <person name="Wang Z."/>
            <person name="Sun Q.-L."/>
            <person name="Xu X.-D."/>
            <person name="Tang Y.-Z."/>
            <person name="Zhang J."/>
        </authorList>
    </citation>
    <scope>NUCLEOTIDE SEQUENCE [LARGE SCALE GENOMIC DNA]</scope>
    <source>
        <strain evidence="2 3">MT2928</strain>
    </source>
</reference>
<dbReference type="InterPro" id="IPR043724">
    <property type="entry name" value="DUF5666"/>
</dbReference>
<dbReference type="Proteomes" id="UP000594800">
    <property type="component" value="Chromosome"/>
</dbReference>
<organism evidence="2 3">
    <name type="scientific">Pontivivens ytuae</name>
    <dbReference type="NCBI Taxonomy" id="2789856"/>
    <lineage>
        <taxon>Bacteria</taxon>
        <taxon>Pseudomonadati</taxon>
        <taxon>Pseudomonadota</taxon>
        <taxon>Alphaproteobacteria</taxon>
        <taxon>Rhodobacterales</taxon>
        <taxon>Paracoccaceae</taxon>
        <taxon>Pontivivens</taxon>
    </lineage>
</organism>
<gene>
    <name evidence="2" type="ORF">I0K15_20840</name>
</gene>
<keyword evidence="3" id="KW-1185">Reference proteome</keyword>
<accession>A0A7S9QCG2</accession>
<evidence type="ECO:0000313" key="2">
    <source>
        <dbReference type="EMBL" id="QPH54183.1"/>
    </source>
</evidence>
<protein>
    <recommendedName>
        <fullName evidence="1">DUF5666 domain-containing protein</fullName>
    </recommendedName>
</protein>
<proteinExistence type="predicted"/>
<dbReference type="EMBL" id="CP064942">
    <property type="protein sequence ID" value="QPH54183.1"/>
    <property type="molecule type" value="Genomic_DNA"/>
</dbReference>
<evidence type="ECO:0000313" key="3">
    <source>
        <dbReference type="Proteomes" id="UP000594800"/>
    </source>
</evidence>
<dbReference type="KEGG" id="poz:I0K15_20840"/>
<dbReference type="AlphaFoldDB" id="A0A7S9QCG2"/>
<dbReference type="Pfam" id="PF18914">
    <property type="entry name" value="DUF5666"/>
    <property type="match status" value="1"/>
</dbReference>
<evidence type="ECO:0000259" key="1">
    <source>
        <dbReference type="Pfam" id="PF18914"/>
    </source>
</evidence>
<sequence>MRRRQLLAGAAATALAGCAAPFIVADRERDPLEGGIGGTGIVGLLTDFGSVIVGGLRVELDRGTRIVSAFGSTDEDALAIGTPLSVEARRDRGALVAARIFLTQPLIGAVSAGADSVPRVNGVAMQIEPGALGTAAPGTRVSVSGIWDGETVIASRIDAAPDPRDVIAGVVRRDAAGQLSIGGTMLQIGANQPRPLPGRFATAIGRFADGVLTTERVTLGRFAGSAGDLRQLAVEGYLEPVTADPGFRIAGLGHSFDEQVQLAPLARERAVYYGPYDGEFRAAQALILPQRFDTRRTLLRTRLTDPTASEVVGLRP</sequence>
<dbReference type="RefSeq" id="WP_196103392.1">
    <property type="nucleotide sequence ID" value="NZ_CP064942.1"/>
</dbReference>
<feature type="domain" description="DUF5666" evidence="1">
    <location>
        <begin position="45"/>
        <end position="100"/>
    </location>
</feature>